<evidence type="ECO:0000313" key="11">
    <source>
        <dbReference type="Proteomes" id="UP000061489"/>
    </source>
</evidence>
<reference evidence="10 11" key="1">
    <citation type="journal article" date="2014" name="Genome Announc.">
        <title>Draft Genome Sequences of Marinobacter similis A3d10T and Marinobacter salarius R9SW1T.</title>
        <authorList>
            <person name="Ivanova E.P."/>
            <person name="Ng H.J."/>
            <person name="Webb H.K."/>
            <person name="Feng G."/>
            <person name="Oshima K."/>
            <person name="Hattori M."/>
            <person name="Ohkuma M."/>
            <person name="Sergeev A.F."/>
            <person name="Mikhailov V.V."/>
            <person name="Crawford R.J."/>
            <person name="Sawabe T."/>
        </authorList>
    </citation>
    <scope>NUCLEOTIDE SEQUENCE [LARGE SCALE GENOMIC DNA]</scope>
    <source>
        <strain evidence="10 11">A3d10</strain>
    </source>
</reference>
<sequence>MHWILGIALAAAVFVILKQWGALSPDKQKTAIWKGVLVVGGALLLFLVLTGRVHVLTAAVAAVLPLLRKLPALLKFMPMVKQHLGRGDGSGAGQGSGDEQYEKGSGRSAAHGGMSKQEACEILGVARGCEEQEVVAAHRRLIQKLHPDRGGNDYLAAKINEAKAVLLRGRSRADAHSQDS</sequence>
<comment type="similarity">
    <text evidence="6">Belongs to the TIM14 family.</text>
</comment>
<keyword evidence="5" id="KW-0143">Chaperone</keyword>
<evidence type="ECO:0000256" key="7">
    <source>
        <dbReference type="SAM" id="MobiDB-lite"/>
    </source>
</evidence>
<evidence type="ECO:0000313" key="10">
    <source>
        <dbReference type="EMBL" id="AHI28644.1"/>
    </source>
</evidence>
<evidence type="ECO:0000256" key="1">
    <source>
        <dbReference type="ARBA" id="ARBA00004167"/>
    </source>
</evidence>
<evidence type="ECO:0000256" key="4">
    <source>
        <dbReference type="ARBA" id="ARBA00023136"/>
    </source>
</evidence>
<gene>
    <name evidence="10" type="ORF">AU14_08570</name>
</gene>
<evidence type="ECO:0000256" key="3">
    <source>
        <dbReference type="ARBA" id="ARBA00022989"/>
    </source>
</evidence>
<feature type="domain" description="J" evidence="9">
    <location>
        <begin position="118"/>
        <end position="179"/>
    </location>
</feature>
<keyword evidence="4 8" id="KW-0472">Membrane</keyword>
<dbReference type="GO" id="GO:0016020">
    <property type="term" value="C:membrane"/>
    <property type="evidence" value="ECO:0007669"/>
    <property type="project" value="UniProtKB-SubCell"/>
</dbReference>
<dbReference type="HOGENOM" id="CLU_017633_13_1_6"/>
<evidence type="ECO:0000259" key="9">
    <source>
        <dbReference type="PROSITE" id="PS50076"/>
    </source>
</evidence>
<comment type="subcellular location">
    <subcellularLocation>
        <location evidence="1">Membrane</location>
        <topology evidence="1">Single-pass membrane protein</topology>
    </subcellularLocation>
</comment>
<dbReference type="PANTHER" id="PTHR12763">
    <property type="match status" value="1"/>
</dbReference>
<dbReference type="OrthoDB" id="9811070at2"/>
<dbReference type="PROSITE" id="PS50076">
    <property type="entry name" value="DNAJ_2"/>
    <property type="match status" value="1"/>
</dbReference>
<protein>
    <submittedName>
        <fullName evidence="10">Molecular chaperone DnaJ</fullName>
    </submittedName>
</protein>
<dbReference type="CDD" id="cd06257">
    <property type="entry name" value="DnaJ"/>
    <property type="match status" value="1"/>
</dbReference>
<evidence type="ECO:0000256" key="6">
    <source>
        <dbReference type="ARBA" id="ARBA00038105"/>
    </source>
</evidence>
<organism evidence="10 11">
    <name type="scientific">Marinobacter similis</name>
    <dbReference type="NCBI Taxonomy" id="1420916"/>
    <lineage>
        <taxon>Bacteria</taxon>
        <taxon>Pseudomonadati</taxon>
        <taxon>Pseudomonadota</taxon>
        <taxon>Gammaproteobacteria</taxon>
        <taxon>Pseudomonadales</taxon>
        <taxon>Marinobacteraceae</taxon>
        <taxon>Marinobacter</taxon>
    </lineage>
</organism>
<name>W5YIG1_9GAMM</name>
<dbReference type="Pfam" id="PF00226">
    <property type="entry name" value="DnaJ"/>
    <property type="match status" value="1"/>
</dbReference>
<dbReference type="Gene3D" id="1.10.287.110">
    <property type="entry name" value="DnaJ domain"/>
    <property type="match status" value="1"/>
</dbReference>
<dbReference type="EMBL" id="CP007151">
    <property type="protein sequence ID" value="AHI28644.1"/>
    <property type="molecule type" value="Genomic_DNA"/>
</dbReference>
<dbReference type="InterPro" id="IPR036869">
    <property type="entry name" value="J_dom_sf"/>
</dbReference>
<dbReference type="RefSeq" id="WP_041340214.1">
    <property type="nucleotide sequence ID" value="NZ_CP007151.1"/>
</dbReference>
<dbReference type="AlphaFoldDB" id="W5YIG1"/>
<dbReference type="SMART" id="SM00271">
    <property type="entry name" value="DnaJ"/>
    <property type="match status" value="1"/>
</dbReference>
<dbReference type="PANTHER" id="PTHR12763:SF28">
    <property type="entry name" value="GEO10507P1-RELATED"/>
    <property type="match status" value="1"/>
</dbReference>
<evidence type="ECO:0000256" key="2">
    <source>
        <dbReference type="ARBA" id="ARBA00022692"/>
    </source>
</evidence>
<dbReference type="Proteomes" id="UP000061489">
    <property type="component" value="Chromosome"/>
</dbReference>
<keyword evidence="11" id="KW-1185">Reference proteome</keyword>
<dbReference type="SUPFAM" id="SSF46565">
    <property type="entry name" value="Chaperone J-domain"/>
    <property type="match status" value="1"/>
</dbReference>
<keyword evidence="3 8" id="KW-1133">Transmembrane helix</keyword>
<proteinExistence type="inferred from homology"/>
<dbReference type="STRING" id="1420916.AU14_08570"/>
<feature type="compositionally biased region" description="Gly residues" evidence="7">
    <location>
        <begin position="87"/>
        <end position="96"/>
    </location>
</feature>
<dbReference type="InterPro" id="IPR001623">
    <property type="entry name" value="DnaJ_domain"/>
</dbReference>
<keyword evidence="2 8" id="KW-0812">Transmembrane</keyword>
<feature type="transmembrane region" description="Helical" evidence="8">
    <location>
        <begin position="37"/>
        <end position="67"/>
    </location>
</feature>
<evidence type="ECO:0000256" key="8">
    <source>
        <dbReference type="SAM" id="Phobius"/>
    </source>
</evidence>
<dbReference type="KEGG" id="msx:AU14_08570"/>
<accession>W5YIG1</accession>
<feature type="region of interest" description="Disordered" evidence="7">
    <location>
        <begin position="87"/>
        <end position="112"/>
    </location>
</feature>
<evidence type="ECO:0000256" key="5">
    <source>
        <dbReference type="ARBA" id="ARBA00023186"/>
    </source>
</evidence>